<keyword evidence="1" id="KW-0805">Transcription regulation</keyword>
<dbReference type="InterPro" id="IPR018060">
    <property type="entry name" value="HTH_AraC"/>
</dbReference>
<dbReference type="Gene3D" id="1.10.10.60">
    <property type="entry name" value="Homeodomain-like"/>
    <property type="match status" value="1"/>
</dbReference>
<evidence type="ECO:0000256" key="2">
    <source>
        <dbReference type="ARBA" id="ARBA00023163"/>
    </source>
</evidence>
<dbReference type="PANTHER" id="PTHR43130:SF3">
    <property type="entry name" value="HTH-TYPE TRANSCRIPTIONAL REGULATOR RV1931C"/>
    <property type="match status" value="1"/>
</dbReference>
<accession>A0ABP9QNP2</accession>
<dbReference type="InterPro" id="IPR052158">
    <property type="entry name" value="INH-QAR"/>
</dbReference>
<dbReference type="Pfam" id="PF12833">
    <property type="entry name" value="HTH_18"/>
    <property type="match status" value="1"/>
</dbReference>
<name>A0ABP9QNP2_9RHOO</name>
<sequence>MDFTIAVLDGALASSVAITLDALTAASRLSAIRGGRALRWRVLGTGTQAALSSGLSVPTTPLSPRLRLDGSVLLIPGIAIVARPGERYDPASLGERLDAPDAQLLATLAARHHDNGGLVAAGCSAAFILGNAGLLSGRSATTHWRLAGYLQQRQPDCRVDINRMLVVQDRVITAGAALAQMDLMLYLIRHALGAEVADLTMRYLLLDDRDSQAGYMIWSQLNQQDPTVQALEALVEKSLPMVPTLSTLAEALHVSEKTLTRRVRSATGQTAQDLVQAVRLRRARHLLESTRLSLDEIAVQVGYADATALRRLTLKTLNTTPGRLRSGRH</sequence>
<dbReference type="EMBL" id="BAABLD010000008">
    <property type="protein sequence ID" value="GAA5165026.1"/>
    <property type="molecule type" value="Genomic_DNA"/>
</dbReference>
<evidence type="ECO:0000259" key="3">
    <source>
        <dbReference type="PROSITE" id="PS01124"/>
    </source>
</evidence>
<dbReference type="InterPro" id="IPR002818">
    <property type="entry name" value="DJ-1/PfpI"/>
</dbReference>
<dbReference type="SUPFAM" id="SSF46689">
    <property type="entry name" value="Homeodomain-like"/>
    <property type="match status" value="1"/>
</dbReference>
<dbReference type="InterPro" id="IPR009057">
    <property type="entry name" value="Homeodomain-like_sf"/>
</dbReference>
<dbReference type="PANTHER" id="PTHR43130">
    <property type="entry name" value="ARAC-FAMILY TRANSCRIPTIONAL REGULATOR"/>
    <property type="match status" value="1"/>
</dbReference>
<organism evidence="4 5">
    <name type="scientific">Viridibacterium curvum</name>
    <dbReference type="NCBI Taxonomy" id="1101404"/>
    <lineage>
        <taxon>Bacteria</taxon>
        <taxon>Pseudomonadati</taxon>
        <taxon>Pseudomonadota</taxon>
        <taxon>Betaproteobacteria</taxon>
        <taxon>Rhodocyclales</taxon>
        <taxon>Rhodocyclaceae</taxon>
        <taxon>Viridibacterium</taxon>
    </lineage>
</organism>
<evidence type="ECO:0000313" key="4">
    <source>
        <dbReference type="EMBL" id="GAA5165026.1"/>
    </source>
</evidence>
<protein>
    <recommendedName>
        <fullName evidence="3">HTH araC/xylS-type domain-containing protein</fullName>
    </recommendedName>
</protein>
<dbReference type="Proteomes" id="UP001500547">
    <property type="component" value="Unassembled WGS sequence"/>
</dbReference>
<dbReference type="SUPFAM" id="SSF52317">
    <property type="entry name" value="Class I glutamine amidotransferase-like"/>
    <property type="match status" value="1"/>
</dbReference>
<dbReference type="SMART" id="SM00342">
    <property type="entry name" value="HTH_ARAC"/>
    <property type="match status" value="1"/>
</dbReference>
<comment type="caution">
    <text evidence="4">The sequence shown here is derived from an EMBL/GenBank/DDBJ whole genome shotgun (WGS) entry which is preliminary data.</text>
</comment>
<dbReference type="Gene3D" id="3.40.50.880">
    <property type="match status" value="1"/>
</dbReference>
<evidence type="ECO:0000256" key="1">
    <source>
        <dbReference type="ARBA" id="ARBA00023015"/>
    </source>
</evidence>
<keyword evidence="2" id="KW-0804">Transcription</keyword>
<gene>
    <name evidence="4" type="ORF">GCM10025770_19900</name>
</gene>
<dbReference type="InterPro" id="IPR029062">
    <property type="entry name" value="Class_I_gatase-like"/>
</dbReference>
<keyword evidence="5" id="KW-1185">Reference proteome</keyword>
<dbReference type="PROSITE" id="PS01124">
    <property type="entry name" value="HTH_ARAC_FAMILY_2"/>
    <property type="match status" value="1"/>
</dbReference>
<evidence type="ECO:0000313" key="5">
    <source>
        <dbReference type="Proteomes" id="UP001500547"/>
    </source>
</evidence>
<dbReference type="Pfam" id="PF01965">
    <property type="entry name" value="DJ-1_PfpI"/>
    <property type="match status" value="1"/>
</dbReference>
<feature type="domain" description="HTH araC/xylS-type" evidence="3">
    <location>
        <begin position="229"/>
        <end position="327"/>
    </location>
</feature>
<proteinExistence type="predicted"/>
<reference evidence="5" key="1">
    <citation type="journal article" date="2019" name="Int. J. Syst. Evol. Microbiol.">
        <title>The Global Catalogue of Microorganisms (GCM) 10K type strain sequencing project: providing services to taxonomists for standard genome sequencing and annotation.</title>
        <authorList>
            <consortium name="The Broad Institute Genomics Platform"/>
            <consortium name="The Broad Institute Genome Sequencing Center for Infectious Disease"/>
            <person name="Wu L."/>
            <person name="Ma J."/>
        </authorList>
    </citation>
    <scope>NUCLEOTIDE SEQUENCE [LARGE SCALE GENOMIC DNA]</scope>
    <source>
        <strain evidence="5">JCM 18715</strain>
    </source>
</reference>
<dbReference type="RefSeq" id="WP_345532780.1">
    <property type="nucleotide sequence ID" value="NZ_BAABLD010000008.1"/>
</dbReference>